<dbReference type="RefSeq" id="WP_181550967.1">
    <property type="nucleotide sequence ID" value="NZ_JACDUS010000003.1"/>
</dbReference>
<evidence type="ECO:0008006" key="4">
    <source>
        <dbReference type="Google" id="ProtNLM"/>
    </source>
</evidence>
<reference evidence="2 3" key="1">
    <citation type="submission" date="2020-07" db="EMBL/GenBank/DDBJ databases">
        <title>Genomic Encyclopedia of Type Strains, Phase IV (KMG-IV): sequencing the most valuable type-strain genomes for metagenomic binning, comparative biology and taxonomic classification.</title>
        <authorList>
            <person name="Goeker M."/>
        </authorList>
    </citation>
    <scope>NUCLEOTIDE SEQUENCE [LARGE SCALE GENOMIC DNA]</scope>
    <source>
        <strain evidence="2 3">DSM 17721</strain>
    </source>
</reference>
<evidence type="ECO:0000313" key="3">
    <source>
        <dbReference type="Proteomes" id="UP000525298"/>
    </source>
</evidence>
<sequence>MDSLTTLVIFMFCLAGIACAVVLAAAIWCRRVILSINSRINELNGRLREMEDRAGSVCENTDTQARSLTSDQLSARFEQADKMPAHDVSAKYRHVARLARSGLGAAELSEIMDVSLMEADQMLLLARMTGKTA</sequence>
<keyword evidence="1" id="KW-0472">Membrane</keyword>
<keyword evidence="1" id="KW-0812">Transmembrane</keyword>
<name>A0A7W0C909_9BACT</name>
<organism evidence="2 3">
    <name type="scientific">Desulfosalsimonas propionicica</name>
    <dbReference type="NCBI Taxonomy" id="332175"/>
    <lineage>
        <taxon>Bacteria</taxon>
        <taxon>Pseudomonadati</taxon>
        <taxon>Thermodesulfobacteriota</taxon>
        <taxon>Desulfobacteria</taxon>
        <taxon>Desulfobacterales</taxon>
        <taxon>Desulfosalsimonadaceae</taxon>
        <taxon>Desulfosalsimonas</taxon>
    </lineage>
</organism>
<dbReference type="Proteomes" id="UP000525298">
    <property type="component" value="Unassembled WGS sequence"/>
</dbReference>
<accession>A0A7W0C909</accession>
<protein>
    <recommendedName>
        <fullName evidence="4">DUF2802 domain-containing protein</fullName>
    </recommendedName>
</protein>
<dbReference type="EMBL" id="JACDUS010000003">
    <property type="protein sequence ID" value="MBA2881320.1"/>
    <property type="molecule type" value="Genomic_DNA"/>
</dbReference>
<evidence type="ECO:0000313" key="2">
    <source>
        <dbReference type="EMBL" id="MBA2881320.1"/>
    </source>
</evidence>
<dbReference type="AlphaFoldDB" id="A0A7W0C909"/>
<gene>
    <name evidence="2" type="ORF">HNR65_001646</name>
</gene>
<evidence type="ECO:0000256" key="1">
    <source>
        <dbReference type="SAM" id="Phobius"/>
    </source>
</evidence>
<keyword evidence="1" id="KW-1133">Transmembrane helix</keyword>
<proteinExistence type="predicted"/>
<feature type="transmembrane region" description="Helical" evidence="1">
    <location>
        <begin position="6"/>
        <end position="29"/>
    </location>
</feature>
<keyword evidence="3" id="KW-1185">Reference proteome</keyword>
<comment type="caution">
    <text evidence="2">The sequence shown here is derived from an EMBL/GenBank/DDBJ whole genome shotgun (WGS) entry which is preliminary data.</text>
</comment>